<dbReference type="Pfam" id="PF00293">
    <property type="entry name" value="NUDIX"/>
    <property type="match status" value="1"/>
</dbReference>
<dbReference type="PANTHER" id="PTHR13622">
    <property type="entry name" value="THIAMIN PYROPHOSPHOKINASE"/>
    <property type="match status" value="1"/>
</dbReference>
<gene>
    <name evidence="3" type="primary">LOC100203695</name>
</gene>
<evidence type="ECO:0000313" key="3">
    <source>
        <dbReference type="RefSeq" id="XP_065670350.1"/>
    </source>
</evidence>
<dbReference type="CDD" id="cd03676">
    <property type="entry name" value="NUDIX_Tnr3_like"/>
    <property type="match status" value="1"/>
</dbReference>
<sequence length="327" mass="37373">MTSGDVYTNFAILNIASLNKEHSENWSHKLLELIQSLNNFKYSKKQNGCVPFILDDVQIGLIQPAVLKKLEFYHDIFYVVRDLLTKTVKYVTMASTLNDKKSRSQQFACVMRDWKDRDLFPPLSGWRNEIYDIRKSFNSEAVLEVERSACGLFGFRTYGIHVNGYVRNDSGDVYMWIARRSKSKPTFPGKLDNTVAGGISSGDGVLETVIKECKEEAGIPEKLASTARPAGTLCYYYENDVELQPEILFVYDLELPRSFEPTNTDDEVSDFYLLPIKEVKELLATNEFKPNCALVLLDFFIRHGAIDPDTEPNYVEFSQGCRRSLPY</sequence>
<dbReference type="InterPro" id="IPR000086">
    <property type="entry name" value="NUDIX_hydrolase_dom"/>
</dbReference>
<dbReference type="SUPFAM" id="SSF55811">
    <property type="entry name" value="Nudix"/>
    <property type="match status" value="1"/>
</dbReference>
<evidence type="ECO:0000259" key="1">
    <source>
        <dbReference type="PROSITE" id="PS51462"/>
    </source>
</evidence>
<dbReference type="InterPro" id="IPR015797">
    <property type="entry name" value="NUDIX_hydrolase-like_dom_sf"/>
</dbReference>
<feature type="domain" description="Nudix hydrolase" evidence="1">
    <location>
        <begin position="157"/>
        <end position="298"/>
    </location>
</feature>
<dbReference type="RefSeq" id="XP_065670350.1">
    <property type="nucleotide sequence ID" value="XM_065814278.1"/>
</dbReference>
<reference evidence="3" key="1">
    <citation type="submission" date="2025-08" db="UniProtKB">
        <authorList>
            <consortium name="RefSeq"/>
        </authorList>
    </citation>
    <scope>IDENTIFICATION</scope>
</reference>
<dbReference type="PROSITE" id="PS51462">
    <property type="entry name" value="NUDIX"/>
    <property type="match status" value="1"/>
</dbReference>
<organism evidence="2 3">
    <name type="scientific">Hydra vulgaris</name>
    <name type="common">Hydra</name>
    <name type="synonym">Hydra attenuata</name>
    <dbReference type="NCBI Taxonomy" id="6087"/>
    <lineage>
        <taxon>Eukaryota</taxon>
        <taxon>Metazoa</taxon>
        <taxon>Cnidaria</taxon>
        <taxon>Hydrozoa</taxon>
        <taxon>Hydroidolina</taxon>
        <taxon>Anthoathecata</taxon>
        <taxon>Aplanulata</taxon>
        <taxon>Hydridae</taxon>
        <taxon>Hydra</taxon>
    </lineage>
</organism>
<dbReference type="Pfam" id="PF15916">
    <property type="entry name" value="DUF4743"/>
    <property type="match status" value="1"/>
</dbReference>
<keyword evidence="2" id="KW-1185">Reference proteome</keyword>
<dbReference type="Gene3D" id="3.90.79.10">
    <property type="entry name" value="Nucleoside Triphosphate Pyrophosphohydrolase"/>
    <property type="match status" value="1"/>
</dbReference>
<dbReference type="Proteomes" id="UP001652625">
    <property type="component" value="Chromosome 12"/>
</dbReference>
<proteinExistence type="predicted"/>
<dbReference type="PANTHER" id="PTHR13622:SF8">
    <property type="entry name" value="THIAMIN PYROPHOSPHOKINASE 1"/>
    <property type="match status" value="1"/>
</dbReference>
<dbReference type="InterPro" id="IPR031804">
    <property type="entry name" value="DUF4743"/>
</dbReference>
<accession>A0ABM4D7S0</accession>
<dbReference type="GeneID" id="100203695"/>
<protein>
    <submittedName>
        <fullName evidence="3">Uncharacterized protein LOC100203695 isoform X4</fullName>
    </submittedName>
</protein>
<evidence type="ECO:0000313" key="2">
    <source>
        <dbReference type="Proteomes" id="UP001652625"/>
    </source>
</evidence>
<name>A0ABM4D7S0_HYDVU</name>